<dbReference type="EMBL" id="CP000815">
    <property type="protein sequence ID" value="ACB43256.1"/>
    <property type="molecule type" value="Genomic_DNA"/>
</dbReference>
<protein>
    <recommendedName>
        <fullName evidence="2">DUF2996 domain-containing protein</fullName>
    </recommendedName>
</protein>
<dbReference type="PANTHER" id="PTHR36341:SF3">
    <property type="entry name" value="DUF2996 FAMILY PROTEIN"/>
    <property type="match status" value="1"/>
</dbReference>
<organism evidence="1">
    <name type="scientific">Paulinella chromatophora</name>
    <dbReference type="NCBI Taxonomy" id="39717"/>
    <lineage>
        <taxon>Eukaryota</taxon>
        <taxon>Sar</taxon>
        <taxon>Rhizaria</taxon>
        <taxon>Cercozoa</taxon>
        <taxon>Imbricatea</taxon>
        <taxon>Silicofilosea</taxon>
        <taxon>Euglyphida</taxon>
        <taxon>Paulinellidae</taxon>
        <taxon>Paulinella</taxon>
    </lineage>
</organism>
<geneLocation type="organellar chromatophore" evidence="1"/>
<evidence type="ECO:0008006" key="2">
    <source>
        <dbReference type="Google" id="ProtNLM"/>
    </source>
</evidence>
<sequence>MSNVPEADSKKIEGLPSISKAKEKVFSEFVTDDFLPSLAQVFKENGIENCRLYFEKGYMPIIKSACWIVRGEFADNRRFWICFDNDSMDSRKIFTLANIGGEPSVLEPFLNVSNMKIELSLLISRLVQRLKAQQWI</sequence>
<name>B1X5N7_PAUCH</name>
<evidence type="ECO:0000313" key="1">
    <source>
        <dbReference type="EMBL" id="ACB43256.1"/>
    </source>
</evidence>
<dbReference type="Pfam" id="PF11210">
    <property type="entry name" value="DUF2996"/>
    <property type="match status" value="1"/>
</dbReference>
<accession>B1X5N7</accession>
<reference evidence="1" key="2">
    <citation type="journal article" date="2008" name="Curr. Biol.">
        <title>Chromatophore genome sequence of Paulinella sheds light on acquisition of photosynthesis by eukaryotes.</title>
        <authorList>
            <person name="Nowack E.C.M."/>
            <person name="Melkonian M."/>
            <person name="Gloeckner G."/>
        </authorList>
    </citation>
    <scope>NUCLEOTIDE SEQUENCE [LARGE SCALE GENOMIC DNA]</scope>
</reference>
<dbReference type="RefSeq" id="YP_002049466.1">
    <property type="nucleotide sequence ID" value="NC_011087.1"/>
</dbReference>
<dbReference type="PANTHER" id="PTHR36341">
    <property type="entry name" value="DUF2996 FAMILY PROTEIN"/>
    <property type="match status" value="1"/>
</dbReference>
<reference evidence="1" key="1">
    <citation type="submission" date="2007-08" db="EMBL/GenBank/DDBJ databases">
        <authorList>
            <person name="Gloeckner G."/>
            <person name="Nowack E."/>
            <person name="Melkonian M."/>
        </authorList>
    </citation>
    <scope>NUCLEOTIDE SEQUENCE</scope>
</reference>
<dbReference type="AlphaFoldDB" id="B1X5N7"/>
<dbReference type="InterPro" id="IPR021374">
    <property type="entry name" value="DUF2996"/>
</dbReference>
<gene>
    <name evidence="1" type="ordered locus">PCC_0846</name>
</gene>
<proteinExistence type="predicted"/>
<keyword evidence="1" id="KW-0934">Plastid</keyword>
<dbReference type="GeneID" id="6481553"/>